<dbReference type="EMBL" id="JAPFRF010000010">
    <property type="protein sequence ID" value="KAJ7320418.1"/>
    <property type="molecule type" value="Genomic_DNA"/>
</dbReference>
<proteinExistence type="predicted"/>
<dbReference type="OrthoDB" id="9045695at2759"/>
<evidence type="ECO:0000313" key="5">
    <source>
        <dbReference type="Proteomes" id="UP001142489"/>
    </source>
</evidence>
<protein>
    <recommendedName>
        <fullName evidence="3">Ig-like domain-containing protein</fullName>
    </recommendedName>
</protein>
<comment type="caution">
    <text evidence="4">The sequence shown here is derived from an EMBL/GenBank/DDBJ whole genome shotgun (WGS) entry which is preliminary data.</text>
</comment>
<dbReference type="AlphaFoldDB" id="A0A9Q0XNU9"/>
<dbReference type="Proteomes" id="UP001142489">
    <property type="component" value="Unassembled WGS sequence"/>
</dbReference>
<feature type="region of interest" description="Disordered" evidence="1">
    <location>
        <begin position="226"/>
        <end position="272"/>
    </location>
</feature>
<feature type="domain" description="Ig-like" evidence="3">
    <location>
        <begin position="62"/>
        <end position="139"/>
    </location>
</feature>
<accession>A0A9Q0XNU9</accession>
<keyword evidence="2" id="KW-0472">Membrane</keyword>
<dbReference type="PROSITE" id="PS50835">
    <property type="entry name" value="IG_LIKE"/>
    <property type="match status" value="1"/>
</dbReference>
<reference evidence="4" key="1">
    <citation type="journal article" date="2023" name="DNA Res.">
        <title>Chromosome-level genome assembly of Phrynocephalus forsythii using third-generation DNA sequencing and Hi-C analysis.</title>
        <authorList>
            <person name="Qi Y."/>
            <person name="Zhao W."/>
            <person name="Zhao Y."/>
            <person name="Niu C."/>
            <person name="Cao S."/>
            <person name="Zhang Y."/>
        </authorList>
    </citation>
    <scope>NUCLEOTIDE SEQUENCE</scope>
    <source>
        <tissue evidence="4">Muscle</tissue>
    </source>
</reference>
<organism evidence="4 5">
    <name type="scientific">Phrynocephalus forsythii</name>
    <dbReference type="NCBI Taxonomy" id="171643"/>
    <lineage>
        <taxon>Eukaryota</taxon>
        <taxon>Metazoa</taxon>
        <taxon>Chordata</taxon>
        <taxon>Craniata</taxon>
        <taxon>Vertebrata</taxon>
        <taxon>Euteleostomi</taxon>
        <taxon>Lepidosauria</taxon>
        <taxon>Squamata</taxon>
        <taxon>Bifurcata</taxon>
        <taxon>Unidentata</taxon>
        <taxon>Episquamata</taxon>
        <taxon>Toxicofera</taxon>
        <taxon>Iguania</taxon>
        <taxon>Acrodonta</taxon>
        <taxon>Agamidae</taxon>
        <taxon>Agaminae</taxon>
        <taxon>Phrynocephalus</taxon>
    </lineage>
</organism>
<evidence type="ECO:0000313" key="4">
    <source>
        <dbReference type="EMBL" id="KAJ7320418.1"/>
    </source>
</evidence>
<dbReference type="InterPro" id="IPR007110">
    <property type="entry name" value="Ig-like_dom"/>
</dbReference>
<dbReference type="InterPro" id="IPR036179">
    <property type="entry name" value="Ig-like_dom_sf"/>
</dbReference>
<feature type="compositionally biased region" description="Basic and acidic residues" evidence="1">
    <location>
        <begin position="252"/>
        <end position="272"/>
    </location>
</feature>
<keyword evidence="2" id="KW-1133">Transmembrane helix</keyword>
<keyword evidence="5" id="KW-1185">Reference proteome</keyword>
<dbReference type="SUPFAM" id="SSF48726">
    <property type="entry name" value="Immunoglobulin"/>
    <property type="match status" value="1"/>
</dbReference>
<keyword evidence="2" id="KW-0812">Transmembrane</keyword>
<feature type="transmembrane region" description="Helical" evidence="2">
    <location>
        <begin position="152"/>
        <end position="174"/>
    </location>
</feature>
<sequence length="293" mass="31548">MNEMNCSHSVNISKDYCHDWDKQVCLRNGVLEMKNLTENDGGKYTLTVGNESKSFLLSVCEPPIVVHIHCLPDGRADVSCEVGGQANESVHWTLNGRSMNESDACPKDGGKRIILEKGVNGKLVCHRGNACSSSSMKLSCNDGKLHLLQHPLFLYILAACGGVALLLTIIASLVTCCCMRSMHHFVPVPAEDEKDEGITLSAISSEDPKSPPNGEHCEATSAVPASIPISDSGTCGSSKQAPTMDMNPTTEPEGKSETRTDEKTGTETEFREVMVDTAALELVDECFSDPVDT</sequence>
<gene>
    <name evidence="4" type="ORF">JRQ81_019929</name>
</gene>
<evidence type="ECO:0000256" key="1">
    <source>
        <dbReference type="SAM" id="MobiDB-lite"/>
    </source>
</evidence>
<evidence type="ECO:0000256" key="2">
    <source>
        <dbReference type="SAM" id="Phobius"/>
    </source>
</evidence>
<name>A0A9Q0XNU9_9SAUR</name>
<feature type="compositionally biased region" description="Polar residues" evidence="1">
    <location>
        <begin position="229"/>
        <end position="250"/>
    </location>
</feature>
<evidence type="ECO:0000259" key="3">
    <source>
        <dbReference type="PROSITE" id="PS50835"/>
    </source>
</evidence>